<dbReference type="InterPro" id="IPR036085">
    <property type="entry name" value="PAZ_dom_sf"/>
</dbReference>
<proteinExistence type="inferred from homology"/>
<organism evidence="6">
    <name type="scientific">Oryza glumipatula</name>
    <dbReference type="NCBI Taxonomy" id="40148"/>
    <lineage>
        <taxon>Eukaryota</taxon>
        <taxon>Viridiplantae</taxon>
        <taxon>Streptophyta</taxon>
        <taxon>Embryophyta</taxon>
        <taxon>Tracheophyta</taxon>
        <taxon>Spermatophyta</taxon>
        <taxon>Magnoliopsida</taxon>
        <taxon>Liliopsida</taxon>
        <taxon>Poales</taxon>
        <taxon>Poaceae</taxon>
        <taxon>BOP clade</taxon>
        <taxon>Oryzoideae</taxon>
        <taxon>Oryzeae</taxon>
        <taxon>Oryzinae</taxon>
        <taxon>Oryza</taxon>
    </lineage>
</organism>
<dbReference type="CDD" id="cd02846">
    <property type="entry name" value="PAZ_argonaute_like"/>
    <property type="match status" value="2"/>
</dbReference>
<dbReference type="GO" id="GO:0003723">
    <property type="term" value="F:RNA binding"/>
    <property type="evidence" value="ECO:0007669"/>
    <property type="project" value="InterPro"/>
</dbReference>
<dbReference type="SUPFAM" id="SSF53098">
    <property type="entry name" value="Ribonuclease H-like"/>
    <property type="match status" value="2"/>
</dbReference>
<dbReference type="PANTHER" id="PTHR22891">
    <property type="entry name" value="EUKARYOTIC TRANSLATION INITIATION FACTOR 2C"/>
    <property type="match status" value="1"/>
</dbReference>
<dbReference type="STRING" id="40148.A0A0D9ZBN6"/>
<protein>
    <recommendedName>
        <fullName evidence="8">Protein argonaute 5</fullName>
    </recommendedName>
</protein>
<feature type="region of interest" description="Disordered" evidence="3">
    <location>
        <begin position="700"/>
        <end position="751"/>
    </location>
</feature>
<dbReference type="InterPro" id="IPR032472">
    <property type="entry name" value="ArgoL2"/>
</dbReference>
<feature type="domain" description="PAZ" evidence="4">
    <location>
        <begin position="1062"/>
        <end position="1173"/>
    </location>
</feature>
<name>A0A0D9ZBN6_9ORYZ</name>
<dbReference type="FunFam" id="3.40.50.2300:FF:000110">
    <property type="entry name" value="Argonaute 10"/>
    <property type="match status" value="1"/>
</dbReference>
<evidence type="ECO:0000313" key="7">
    <source>
        <dbReference type="Proteomes" id="UP000026961"/>
    </source>
</evidence>
<dbReference type="eggNOG" id="KOG1041">
    <property type="taxonomic scope" value="Eukaryota"/>
</dbReference>
<evidence type="ECO:0008006" key="8">
    <source>
        <dbReference type="Google" id="ProtNLM"/>
    </source>
</evidence>
<evidence type="ECO:0000313" key="6">
    <source>
        <dbReference type="EnsemblPlants" id="OGLUM03G30000.1"/>
    </source>
</evidence>
<keyword evidence="2" id="KW-0943">RNA-mediated gene silencing</keyword>
<dbReference type="EnsemblPlants" id="OGLUM03G30000.1">
    <property type="protein sequence ID" value="OGLUM03G30000.1"/>
    <property type="gene ID" value="OGLUM03G30000"/>
</dbReference>
<dbReference type="Gene3D" id="2.170.260.10">
    <property type="entry name" value="paz domain"/>
    <property type="match status" value="2"/>
</dbReference>
<dbReference type="GO" id="GO:0031047">
    <property type="term" value="P:regulatory ncRNA-mediated gene silencing"/>
    <property type="evidence" value="ECO:0007669"/>
    <property type="project" value="UniProtKB-KW"/>
</dbReference>
<dbReference type="PROSITE" id="PS50821">
    <property type="entry name" value="PAZ"/>
    <property type="match status" value="2"/>
</dbReference>
<evidence type="ECO:0000256" key="2">
    <source>
        <dbReference type="ARBA" id="ARBA00023158"/>
    </source>
</evidence>
<dbReference type="Pfam" id="PF08699">
    <property type="entry name" value="ArgoL1"/>
    <property type="match status" value="2"/>
</dbReference>
<dbReference type="Proteomes" id="UP000026961">
    <property type="component" value="Chromosome 3"/>
</dbReference>
<dbReference type="SMART" id="SM00949">
    <property type="entry name" value="PAZ"/>
    <property type="match status" value="2"/>
</dbReference>
<feature type="region of interest" description="Disordered" evidence="3">
    <location>
        <begin position="652"/>
        <end position="683"/>
    </location>
</feature>
<comment type="similarity">
    <text evidence="1">Belongs to the argonaute family. Ago subfamily.</text>
</comment>
<dbReference type="Gene3D" id="3.40.50.2300">
    <property type="match status" value="3"/>
</dbReference>
<feature type="domain" description="Piwi" evidence="5">
    <location>
        <begin position="1361"/>
        <end position="1679"/>
    </location>
</feature>
<dbReference type="PROSITE" id="PS50822">
    <property type="entry name" value="PIWI"/>
    <property type="match status" value="2"/>
</dbReference>
<dbReference type="InterPro" id="IPR003100">
    <property type="entry name" value="PAZ_dom"/>
</dbReference>
<feature type="compositionally biased region" description="Low complexity" evidence="3">
    <location>
        <begin position="657"/>
        <end position="667"/>
    </location>
</feature>
<evidence type="ECO:0000256" key="1">
    <source>
        <dbReference type="ARBA" id="ARBA00008201"/>
    </source>
</evidence>
<dbReference type="InterPro" id="IPR032474">
    <property type="entry name" value="Argonaute_N"/>
</dbReference>
<dbReference type="SMART" id="SM00950">
    <property type="entry name" value="Piwi"/>
    <property type="match status" value="2"/>
</dbReference>
<dbReference type="SMART" id="SM01163">
    <property type="entry name" value="DUF1785"/>
    <property type="match status" value="2"/>
</dbReference>
<dbReference type="InterPro" id="IPR012337">
    <property type="entry name" value="RNaseH-like_sf"/>
</dbReference>
<dbReference type="InterPro" id="IPR014811">
    <property type="entry name" value="ArgoL1"/>
</dbReference>
<feature type="compositionally biased region" description="Basic and acidic residues" evidence="3">
    <location>
        <begin position="668"/>
        <end position="683"/>
    </location>
</feature>
<feature type="compositionally biased region" description="Low complexity" evidence="3">
    <location>
        <begin position="802"/>
        <end position="820"/>
    </location>
</feature>
<dbReference type="Pfam" id="PF16487">
    <property type="entry name" value="ArgoMid"/>
    <property type="match status" value="2"/>
</dbReference>
<feature type="compositionally biased region" description="Basic and acidic residues" evidence="3">
    <location>
        <begin position="706"/>
        <end position="717"/>
    </location>
</feature>
<evidence type="ECO:0000259" key="5">
    <source>
        <dbReference type="PROSITE" id="PS50822"/>
    </source>
</evidence>
<feature type="region of interest" description="Disordered" evidence="3">
    <location>
        <begin position="792"/>
        <end position="853"/>
    </location>
</feature>
<dbReference type="FunFam" id="3.30.420.10:FF:000013">
    <property type="entry name" value="protein argonaute 10-like"/>
    <property type="match status" value="1"/>
</dbReference>
<feature type="region of interest" description="Disordered" evidence="3">
    <location>
        <begin position="1683"/>
        <end position="1702"/>
    </location>
</feature>
<keyword evidence="7" id="KW-1185">Reference proteome</keyword>
<dbReference type="InterPro" id="IPR045246">
    <property type="entry name" value="Piwi_ago-like"/>
</dbReference>
<dbReference type="Pfam" id="PF02170">
    <property type="entry name" value="PAZ"/>
    <property type="match status" value="2"/>
</dbReference>
<dbReference type="CDD" id="cd04657">
    <property type="entry name" value="Piwi_ago-like"/>
    <property type="match status" value="2"/>
</dbReference>
<reference evidence="6" key="1">
    <citation type="submission" date="2015-04" db="UniProtKB">
        <authorList>
            <consortium name="EnsemblPlants"/>
        </authorList>
    </citation>
    <scope>IDENTIFICATION</scope>
</reference>
<evidence type="ECO:0000256" key="3">
    <source>
        <dbReference type="SAM" id="MobiDB-lite"/>
    </source>
</evidence>
<feature type="compositionally biased region" description="Low complexity" evidence="3">
    <location>
        <begin position="718"/>
        <end position="735"/>
    </location>
</feature>
<dbReference type="Gene3D" id="3.30.420.10">
    <property type="entry name" value="Ribonuclease H-like superfamily/Ribonuclease H"/>
    <property type="match status" value="2"/>
</dbReference>
<accession>A0A0D9ZBN6</accession>
<dbReference type="HOGENOM" id="CLU_236404_0_0_1"/>
<dbReference type="InterPro" id="IPR032473">
    <property type="entry name" value="Argonaute_Mid_dom"/>
</dbReference>
<sequence length="1716" mass="192635">MDEICDTCSLRFTIEFVVKIANDPERGNQGEKEFKVTIKCAAKLDMYSLKQFLAGRQRELPQDTIQALDIALRECPSSRYTSISRSFFSQAFGHKDIGCGVEWWRGYYQSLRPSQMGLSLNIDISATTFYKAQPVIDFALDYLNMNIRDAYSRCLRDQDRLKLKKALKGVRVETTHRRDVSIRYKITGLTSAPLKELTFDQDGTRVSVVQYFNRQYNYSLKYINWPCLQAGSDSRPTYLPMEVCRIVKGQRYSRKLNECQVTRMLRLARETPEERENSILELKYHDSGQEKACNPSIGQWNMNNKRMLNGGSINYWACLTFASCVRLAEVRTFCKELQITGEPCVRIRQERQDHLDAAVRDIHRQSAEFLSQQGVIGQQLELLNVRQQYLRNLALKINVKVGGRNTVLEDALHRRIPLLTDMPTMIVGADVTHPPAGEDSSPSIAAVVASMDWPEVSKYKCSVSSQSHREEIIADLFTEVKDSQTRLVYGGMIRELIESFRKANGSCKPGRIIFYRTQFSWHVIEGQFSQVLLSEMDAIRKACASIEEGYLPPVTFVVVQKRHHTRLFPEDHHARDQMDRSRNILPGTVVDTKICHPSEFDFYLCSHSGIQGTSHPTHYHVLFDENNFSADALQTLTYHLCYTARHYLEEGSLPDHGSSSASAAGSSRRNDRGVPVKPLPEIKENVKQFMGDLGVVCERQGGGRGAGERGGRHDAPRGRGVAVGAAAGQQQQPFHAPAPPSGGGGRGGVQVQPDAAARRPVGGVRGAVGVPAPAPAVVVGALCGEMKGKMVVSSGGPPPAGQGPSSSSPAASARMAAAQGTDNVKREPSQVAAQPPAPATLPPSSSKAVTFPARPDVGTIGRRCRVRANHFLVQVADKDIYHYDVVISPESTSRERNRSIINKLVALHKQFLDGRLPVYDGRKSIYTAGPLPFKTKDFVVKHINPLRGNQREEEYKVTIKQASKTDLYSLQQFLAGRQRELPQDTIQALDIALRECPTSKYVSISRSFFSQSFGHGGEIGSGTECWRGYYQSLRPTQMGLSLNIGMDLPQNISATAFYKAQPVMDFAVQYLNIRDVSRRLSDQDRIKLKKALRGVQIVATHWKEKSIRYKITGIPSAPMNELMFDLDGNRISVVQYFKKQYNYSLKHVHWPCLQAGSDSRPKYLPMEVCSILEGQRYSKKLNEHQVTNILRMTCERPAQRESSIIEIKTFYLYSQIVNTNSYGNDDCAKEFGIKVANQLAVVDARVLPTPRLKYHDSGREKVCNPSVGQWNMINKRMVNGGCINHWACLSFASRMHVNDIRMFCEDLVGMCNNIGMQMNTRPCVDIIQGQQRNIEGAVRNIHRQSSEKLDQQGLTGQQLQLLIVILPEISGSYGRIKRICETEVGVITQCCAPKSLQKGGKQYLENLALKMNVKVGGRNTVLEDALHKKIPILTDRPTIVFGADVTHPSPGEDASPSIAAVVASMDWPEVTKYKCLVSTQSHREEIISNLYTEVKDPLKGIIRGGMIRELLRSFYQETGQKPSRIIFYRDGVSEGQFSQVLLYEMDAIRKACASLQEGYLPPVTFVVVQKRHHTRLFPENRRDMMDRSGNILPGTVVDTMICHPSEFDFYLCSHSGIKGTSRPTHYHVLLDENGFKADTLQTLTYNLCYTYARCTRAVSIVPPAYYAHLGAFRARYYMEDEHSDQGSSSSVTTRTDRSTKPLPEIKENVKRFMFYC</sequence>
<dbReference type="InterPro" id="IPR003165">
    <property type="entry name" value="Piwi"/>
</dbReference>
<dbReference type="InterPro" id="IPR036397">
    <property type="entry name" value="RNaseH_sf"/>
</dbReference>
<evidence type="ECO:0000259" key="4">
    <source>
        <dbReference type="PROSITE" id="PS50821"/>
    </source>
</evidence>
<feature type="domain" description="Piwi" evidence="5">
    <location>
        <begin position="373"/>
        <end position="654"/>
    </location>
</feature>
<feature type="domain" description="PAZ" evidence="4">
    <location>
        <begin position="134"/>
        <end position="248"/>
    </location>
</feature>
<dbReference type="Pfam" id="PF16486">
    <property type="entry name" value="ArgoN"/>
    <property type="match status" value="2"/>
</dbReference>
<dbReference type="Pfam" id="PF02171">
    <property type="entry name" value="Piwi"/>
    <property type="match status" value="2"/>
</dbReference>
<dbReference type="Pfam" id="PF16488">
    <property type="entry name" value="ArgoL2"/>
    <property type="match status" value="1"/>
</dbReference>
<reference evidence="6" key="2">
    <citation type="submission" date="2018-05" db="EMBL/GenBank/DDBJ databases">
        <title>OgluRS3 (Oryza glumaepatula Reference Sequence Version 3).</title>
        <authorList>
            <person name="Zhang J."/>
            <person name="Kudrna D."/>
            <person name="Lee S."/>
            <person name="Talag J."/>
            <person name="Welchert J."/>
            <person name="Wing R.A."/>
        </authorList>
    </citation>
    <scope>NUCLEOTIDE SEQUENCE [LARGE SCALE GENOMIC DNA]</scope>
</reference>
<dbReference type="Gramene" id="OGLUM03G30000.1">
    <property type="protein sequence ID" value="OGLUM03G30000.1"/>
    <property type="gene ID" value="OGLUM03G30000"/>
</dbReference>
<dbReference type="SUPFAM" id="SSF101690">
    <property type="entry name" value="PAZ domain"/>
    <property type="match status" value="2"/>
</dbReference>